<feature type="region of interest" description="Disordered" evidence="1">
    <location>
        <begin position="259"/>
        <end position="296"/>
    </location>
</feature>
<dbReference type="PANTHER" id="PTHR37490">
    <property type="entry name" value="EXPRESSED PROTEIN"/>
    <property type="match status" value="1"/>
</dbReference>
<keyword evidence="2" id="KW-1133">Transmembrane helix</keyword>
<feature type="compositionally biased region" description="Gly residues" evidence="1">
    <location>
        <begin position="192"/>
        <end position="206"/>
    </location>
</feature>
<dbReference type="InterPro" id="IPR021838">
    <property type="entry name" value="DUF3431"/>
</dbReference>
<feature type="region of interest" description="Disordered" evidence="1">
    <location>
        <begin position="633"/>
        <end position="720"/>
    </location>
</feature>
<evidence type="ECO:0008006" key="5">
    <source>
        <dbReference type="Google" id="ProtNLM"/>
    </source>
</evidence>
<protein>
    <recommendedName>
        <fullName evidence="5">Protein-tyrosine sulfotransferase</fullName>
    </recommendedName>
</protein>
<dbReference type="Pfam" id="PF11913">
    <property type="entry name" value="DUF3431"/>
    <property type="match status" value="1"/>
</dbReference>
<feature type="transmembrane region" description="Helical" evidence="2">
    <location>
        <begin position="313"/>
        <end position="334"/>
    </location>
</feature>
<keyword evidence="4" id="KW-1185">Reference proteome</keyword>
<dbReference type="Proteomes" id="UP001189429">
    <property type="component" value="Unassembled WGS sequence"/>
</dbReference>
<keyword evidence="2" id="KW-0472">Membrane</keyword>
<organism evidence="3 4">
    <name type="scientific">Prorocentrum cordatum</name>
    <dbReference type="NCBI Taxonomy" id="2364126"/>
    <lineage>
        <taxon>Eukaryota</taxon>
        <taxon>Sar</taxon>
        <taxon>Alveolata</taxon>
        <taxon>Dinophyceae</taxon>
        <taxon>Prorocentrales</taxon>
        <taxon>Prorocentraceae</taxon>
        <taxon>Prorocentrum</taxon>
    </lineage>
</organism>
<dbReference type="PANTHER" id="PTHR37490:SF2">
    <property type="match status" value="1"/>
</dbReference>
<keyword evidence="2" id="KW-0812">Transmembrane</keyword>
<dbReference type="InterPro" id="IPR027417">
    <property type="entry name" value="P-loop_NTPase"/>
</dbReference>
<reference evidence="3" key="1">
    <citation type="submission" date="2023-10" db="EMBL/GenBank/DDBJ databases">
        <authorList>
            <person name="Chen Y."/>
            <person name="Shah S."/>
            <person name="Dougan E. K."/>
            <person name="Thang M."/>
            <person name="Chan C."/>
        </authorList>
    </citation>
    <scope>NUCLEOTIDE SEQUENCE [LARGE SCALE GENOMIC DNA]</scope>
</reference>
<dbReference type="Gene3D" id="3.40.50.300">
    <property type="entry name" value="P-loop containing nucleotide triphosphate hydrolases"/>
    <property type="match status" value="1"/>
</dbReference>
<dbReference type="SUPFAM" id="SSF52540">
    <property type="entry name" value="P-loop containing nucleoside triphosphate hydrolases"/>
    <property type="match status" value="1"/>
</dbReference>
<feature type="compositionally biased region" description="Gly residues" evidence="1">
    <location>
        <begin position="267"/>
        <end position="277"/>
    </location>
</feature>
<comment type="caution">
    <text evidence="3">The sequence shown here is derived from an EMBL/GenBank/DDBJ whole genome shotgun (WGS) entry which is preliminary data.</text>
</comment>
<proteinExistence type="predicted"/>
<evidence type="ECO:0000256" key="2">
    <source>
        <dbReference type="SAM" id="Phobius"/>
    </source>
</evidence>
<name>A0ABN9U2A0_9DINO</name>
<evidence type="ECO:0000313" key="3">
    <source>
        <dbReference type="EMBL" id="CAK0852932.1"/>
    </source>
</evidence>
<evidence type="ECO:0000256" key="1">
    <source>
        <dbReference type="SAM" id="MobiDB-lite"/>
    </source>
</evidence>
<feature type="region of interest" description="Disordered" evidence="1">
    <location>
        <begin position="189"/>
        <end position="228"/>
    </location>
</feature>
<sequence length="750" mass="80293">MWRFFCMGAWPTYAGFREGEVTLRAFAAGVFASALNSGVWGQIVSWYRCCWADRGTLWLTYEDLSERPARSIQQLAEFLLPDLQDVLSRDPALLERVQASTTKEAMLQHKEQFDDHFVLSCLDPFRHGDMLNRRPYVNKVQPPLAGAPGGIRPDGEIAALLDGRWAHSVEPATGFRTYAELRAAIGGRANWTGGGLRRGQRGGGGSAAEPRVPGAPPSRGGRAGAGAGGAAGARAAAALGPLGRGPGAAGAAPLAGEWPRPAACGRRGQGGQGGLGPPRGAAAPPRRGRGRGGECAGGELQEKAKGWHAPSRAAIALGLGLALVLAVALAFWGLTARRAEAARSVKAARALCQHWHPEECRAPLAELVEGDRAALVVSCFNEDLRWLEAAPRGRGSAWRVLLRMSLARTWVYMHNHTGQQAHLSAFWSGGRGGGPRVSESDAAALRAELEDAGAARFVDIPNVGDEATAYLRFLVDHYDALPEAVVFSHGHQSSQKHARFDMAELLRCLCTDAEPGGAARVYRSLNSGISAEPMCFRVEGRGRGGSARRDRLDEPRGIIRKHWAAYFAPFLGAAPPAVFCMDCCAQFLVSRKEVQAHPRALYETLLAGVLSKNITGLEMEIFWRLLFVGPEERDPAGVPRRARPRRPPPREPPQAGCPEGPQAQQLTRPAAGAAARRRAVAGPQSADGAAWPPQLFSSPRALHGPQIAGAPKSALQEWPEREGPEAAFFVDSSPPRAVGRRSRIFEALAA</sequence>
<dbReference type="EMBL" id="CAUYUJ010015359">
    <property type="protein sequence ID" value="CAK0852932.1"/>
    <property type="molecule type" value="Genomic_DNA"/>
</dbReference>
<gene>
    <name evidence="3" type="ORF">PCOR1329_LOCUS44576</name>
</gene>
<accession>A0ABN9U2A0</accession>
<evidence type="ECO:0000313" key="4">
    <source>
        <dbReference type="Proteomes" id="UP001189429"/>
    </source>
</evidence>